<dbReference type="InterPro" id="IPR000792">
    <property type="entry name" value="Tscrpt_reg_LuxR_C"/>
</dbReference>
<evidence type="ECO:0000259" key="7">
    <source>
        <dbReference type="PROSITE" id="PS50110"/>
    </source>
</evidence>
<protein>
    <submittedName>
        <fullName evidence="8">DNA-binding NarL/FixJ family response regulator</fullName>
    </submittedName>
</protein>
<dbReference type="Gene3D" id="3.40.50.2300">
    <property type="match status" value="1"/>
</dbReference>
<dbReference type="GO" id="GO:0003677">
    <property type="term" value="F:DNA binding"/>
    <property type="evidence" value="ECO:0007669"/>
    <property type="project" value="UniProtKB-KW"/>
</dbReference>
<dbReference type="PANTHER" id="PTHR43214:SF24">
    <property type="entry name" value="TRANSCRIPTIONAL REGULATORY PROTEIN NARL-RELATED"/>
    <property type="match status" value="1"/>
</dbReference>
<dbReference type="EMBL" id="JACHGT010000012">
    <property type="protein sequence ID" value="MBB6037330.1"/>
    <property type="molecule type" value="Genomic_DNA"/>
</dbReference>
<dbReference type="PANTHER" id="PTHR43214">
    <property type="entry name" value="TWO-COMPONENT RESPONSE REGULATOR"/>
    <property type="match status" value="1"/>
</dbReference>
<dbReference type="SMART" id="SM00448">
    <property type="entry name" value="REC"/>
    <property type="match status" value="1"/>
</dbReference>
<keyword evidence="2" id="KW-0805">Transcription regulation</keyword>
<evidence type="ECO:0000313" key="9">
    <source>
        <dbReference type="Proteomes" id="UP000548476"/>
    </source>
</evidence>
<proteinExistence type="predicted"/>
<dbReference type="InterPro" id="IPR039420">
    <property type="entry name" value="WalR-like"/>
</dbReference>
<feature type="modified residue" description="4-aspartylphosphate" evidence="5">
    <location>
        <position position="62"/>
    </location>
</feature>
<evidence type="ECO:0000256" key="3">
    <source>
        <dbReference type="ARBA" id="ARBA00023125"/>
    </source>
</evidence>
<accession>A0A841FZG7</accession>
<dbReference type="SMART" id="SM00421">
    <property type="entry name" value="HTH_LUXR"/>
    <property type="match status" value="1"/>
</dbReference>
<dbReference type="Pfam" id="PF00072">
    <property type="entry name" value="Response_reg"/>
    <property type="match status" value="1"/>
</dbReference>
<comment type="caution">
    <text evidence="8">The sequence shown here is derived from an EMBL/GenBank/DDBJ whole genome shotgun (WGS) entry which is preliminary data.</text>
</comment>
<dbReference type="Gene3D" id="1.10.10.10">
    <property type="entry name" value="Winged helix-like DNA-binding domain superfamily/Winged helix DNA-binding domain"/>
    <property type="match status" value="1"/>
</dbReference>
<evidence type="ECO:0000259" key="6">
    <source>
        <dbReference type="PROSITE" id="PS50043"/>
    </source>
</evidence>
<dbReference type="PROSITE" id="PS50110">
    <property type="entry name" value="RESPONSE_REGULATORY"/>
    <property type="match status" value="1"/>
</dbReference>
<name>A0A841FZG7_9ACTN</name>
<dbReference type="GO" id="GO:0006355">
    <property type="term" value="P:regulation of DNA-templated transcription"/>
    <property type="evidence" value="ECO:0007669"/>
    <property type="project" value="InterPro"/>
</dbReference>
<keyword evidence="9" id="KW-1185">Reference proteome</keyword>
<evidence type="ECO:0000256" key="1">
    <source>
        <dbReference type="ARBA" id="ARBA00022553"/>
    </source>
</evidence>
<dbReference type="GO" id="GO:0000160">
    <property type="term" value="P:phosphorelay signal transduction system"/>
    <property type="evidence" value="ECO:0007669"/>
    <property type="project" value="InterPro"/>
</dbReference>
<dbReference type="PRINTS" id="PR00038">
    <property type="entry name" value="HTHLUXR"/>
</dbReference>
<sequence length="226" mass="24260">MPPDEPLTPLRVLLAEDAALTRGGLTEILRVAGHSVDAVHDGDELMARIAAGVSDVDLVITDVRMPPTSTDEGLRAAMALRGLRPPVPVLVLSSYVEPEYAAELLADPGGGVGYLLKDKVARVEDFLTAVRLVAGGGTAVDTELMNRMLRRNAGDDRLRRLTPRETEVLGLLAEGRNNAAIARALVIGLPAVEKHIGNVFLKLDLPADLDGNRRVLAVLAYLRRRT</sequence>
<dbReference type="Proteomes" id="UP000548476">
    <property type="component" value="Unassembled WGS sequence"/>
</dbReference>
<dbReference type="InterPro" id="IPR058245">
    <property type="entry name" value="NreC/VraR/RcsB-like_REC"/>
</dbReference>
<evidence type="ECO:0000313" key="8">
    <source>
        <dbReference type="EMBL" id="MBB6037330.1"/>
    </source>
</evidence>
<organism evidence="8 9">
    <name type="scientific">Phytomonospora endophytica</name>
    <dbReference type="NCBI Taxonomy" id="714109"/>
    <lineage>
        <taxon>Bacteria</taxon>
        <taxon>Bacillati</taxon>
        <taxon>Actinomycetota</taxon>
        <taxon>Actinomycetes</taxon>
        <taxon>Micromonosporales</taxon>
        <taxon>Micromonosporaceae</taxon>
        <taxon>Phytomonospora</taxon>
    </lineage>
</organism>
<feature type="domain" description="Response regulatory" evidence="7">
    <location>
        <begin position="11"/>
        <end position="132"/>
    </location>
</feature>
<dbReference type="AlphaFoldDB" id="A0A841FZG7"/>
<dbReference type="InterPro" id="IPR036388">
    <property type="entry name" value="WH-like_DNA-bd_sf"/>
</dbReference>
<dbReference type="Pfam" id="PF00196">
    <property type="entry name" value="GerE"/>
    <property type="match status" value="1"/>
</dbReference>
<evidence type="ECO:0000256" key="4">
    <source>
        <dbReference type="ARBA" id="ARBA00023163"/>
    </source>
</evidence>
<keyword evidence="1 5" id="KW-0597">Phosphoprotein</keyword>
<reference evidence="8 9" key="1">
    <citation type="submission" date="2020-08" db="EMBL/GenBank/DDBJ databases">
        <title>Genomic Encyclopedia of Type Strains, Phase IV (KMG-IV): sequencing the most valuable type-strain genomes for metagenomic binning, comparative biology and taxonomic classification.</title>
        <authorList>
            <person name="Goeker M."/>
        </authorList>
    </citation>
    <scope>NUCLEOTIDE SEQUENCE [LARGE SCALE GENOMIC DNA]</scope>
    <source>
        <strain evidence="8 9">YIM 65646</strain>
    </source>
</reference>
<dbReference type="PROSITE" id="PS50043">
    <property type="entry name" value="HTH_LUXR_2"/>
    <property type="match status" value="1"/>
</dbReference>
<evidence type="ECO:0000256" key="5">
    <source>
        <dbReference type="PROSITE-ProRule" id="PRU00169"/>
    </source>
</evidence>
<evidence type="ECO:0000256" key="2">
    <source>
        <dbReference type="ARBA" id="ARBA00023015"/>
    </source>
</evidence>
<dbReference type="CDD" id="cd06170">
    <property type="entry name" value="LuxR_C_like"/>
    <property type="match status" value="1"/>
</dbReference>
<dbReference type="InterPro" id="IPR016032">
    <property type="entry name" value="Sig_transdc_resp-reg_C-effctor"/>
</dbReference>
<dbReference type="CDD" id="cd17535">
    <property type="entry name" value="REC_NarL-like"/>
    <property type="match status" value="1"/>
</dbReference>
<gene>
    <name evidence="8" type="ORF">HNR73_005206</name>
</gene>
<dbReference type="SUPFAM" id="SSF46894">
    <property type="entry name" value="C-terminal effector domain of the bipartite response regulators"/>
    <property type="match status" value="1"/>
</dbReference>
<keyword evidence="4" id="KW-0804">Transcription</keyword>
<dbReference type="InterPro" id="IPR001789">
    <property type="entry name" value="Sig_transdc_resp-reg_receiver"/>
</dbReference>
<keyword evidence="3 8" id="KW-0238">DNA-binding</keyword>
<dbReference type="InterPro" id="IPR011006">
    <property type="entry name" value="CheY-like_superfamily"/>
</dbReference>
<feature type="domain" description="HTH luxR-type" evidence="6">
    <location>
        <begin position="154"/>
        <end position="224"/>
    </location>
</feature>
<dbReference type="SUPFAM" id="SSF52172">
    <property type="entry name" value="CheY-like"/>
    <property type="match status" value="1"/>
</dbReference>